<protein>
    <recommendedName>
        <fullName evidence="11 13">S-adenosylmethionine:tRNA ribosyltransferase-isomerase</fullName>
        <ecNumber evidence="10 13">2.4.99.17</ecNumber>
    </recommendedName>
    <alternativeName>
        <fullName evidence="12 13">Queuosine biosynthesis protein QueA</fullName>
    </alternativeName>
</protein>
<dbReference type="NCBIfam" id="TIGR00113">
    <property type="entry name" value="queA"/>
    <property type="match status" value="1"/>
</dbReference>
<dbReference type="NCBIfam" id="NF001140">
    <property type="entry name" value="PRK00147.1"/>
    <property type="match status" value="1"/>
</dbReference>
<keyword evidence="4 13" id="KW-0963">Cytoplasm</keyword>
<dbReference type="GO" id="GO:0008616">
    <property type="term" value="P:tRNA queuosine(34) biosynthetic process"/>
    <property type="evidence" value="ECO:0007669"/>
    <property type="project" value="UniProtKB-UniRule"/>
</dbReference>
<dbReference type="Proteomes" id="UP000228711">
    <property type="component" value="Unassembled WGS sequence"/>
</dbReference>
<evidence type="ECO:0000313" key="15">
    <source>
        <dbReference type="Proteomes" id="UP000228711"/>
    </source>
</evidence>
<evidence type="ECO:0000256" key="1">
    <source>
        <dbReference type="ARBA" id="ARBA00004496"/>
    </source>
</evidence>
<dbReference type="EMBL" id="PEXV01000085">
    <property type="protein sequence ID" value="PIS41551.1"/>
    <property type="molecule type" value="Genomic_DNA"/>
</dbReference>
<dbReference type="InterPro" id="IPR042118">
    <property type="entry name" value="QueA_dom1"/>
</dbReference>
<keyword evidence="6 13" id="KW-0949">S-adenosyl-L-methionine</keyword>
<evidence type="ECO:0000256" key="11">
    <source>
        <dbReference type="ARBA" id="ARBA00069325"/>
    </source>
</evidence>
<comment type="catalytic activity">
    <reaction evidence="8 13">
        <text>7-aminomethyl-7-carbaguanosine(34) in tRNA + S-adenosyl-L-methionine = epoxyqueuosine(34) in tRNA + adenine + L-methionine + 2 H(+)</text>
        <dbReference type="Rhea" id="RHEA:32155"/>
        <dbReference type="Rhea" id="RHEA-COMP:10342"/>
        <dbReference type="Rhea" id="RHEA-COMP:18582"/>
        <dbReference type="ChEBI" id="CHEBI:15378"/>
        <dbReference type="ChEBI" id="CHEBI:16708"/>
        <dbReference type="ChEBI" id="CHEBI:57844"/>
        <dbReference type="ChEBI" id="CHEBI:59789"/>
        <dbReference type="ChEBI" id="CHEBI:82833"/>
        <dbReference type="ChEBI" id="CHEBI:194443"/>
        <dbReference type="EC" id="2.4.99.17"/>
    </reaction>
</comment>
<evidence type="ECO:0000256" key="12">
    <source>
        <dbReference type="ARBA" id="ARBA00076160"/>
    </source>
</evidence>
<evidence type="ECO:0000256" key="2">
    <source>
        <dbReference type="ARBA" id="ARBA00004691"/>
    </source>
</evidence>
<dbReference type="GO" id="GO:0051075">
    <property type="term" value="F:S-adenosylmethionine:tRNA ribosyltransferase-isomerase activity"/>
    <property type="evidence" value="ECO:0007669"/>
    <property type="project" value="UniProtKB-EC"/>
</dbReference>
<dbReference type="AlphaFoldDB" id="A0A2H0YSS3"/>
<comment type="subcellular location">
    <subcellularLocation>
        <location evidence="1 13">Cytoplasm</location>
    </subcellularLocation>
</comment>
<comment type="similarity">
    <text evidence="9 13">Belongs to the QueA family.</text>
</comment>
<comment type="caution">
    <text evidence="14">The sequence shown here is derived from an EMBL/GenBank/DDBJ whole genome shotgun (WGS) entry which is preliminary data.</text>
</comment>
<dbReference type="PANTHER" id="PTHR30307">
    <property type="entry name" value="S-ADENOSYLMETHIONINE:TRNA RIBOSYLTRANSFERASE-ISOMERASE"/>
    <property type="match status" value="1"/>
</dbReference>
<dbReference type="Gene3D" id="3.40.1780.10">
    <property type="entry name" value="QueA-like"/>
    <property type="match status" value="1"/>
</dbReference>
<dbReference type="InterPro" id="IPR042119">
    <property type="entry name" value="QueA_dom2"/>
</dbReference>
<reference evidence="15" key="1">
    <citation type="submission" date="2017-09" db="EMBL/GenBank/DDBJ databases">
        <title>Depth-based differentiation of microbial function through sediment-hosted aquifers and enrichment of novel symbionts in the deep terrestrial subsurface.</title>
        <authorList>
            <person name="Probst A.J."/>
            <person name="Ladd B."/>
            <person name="Jarett J.K."/>
            <person name="Geller-Mcgrath D.E."/>
            <person name="Sieber C.M.K."/>
            <person name="Emerson J.B."/>
            <person name="Anantharaman K."/>
            <person name="Thomas B.C."/>
            <person name="Malmstrom R."/>
            <person name="Stieglmeier M."/>
            <person name="Klingl A."/>
            <person name="Woyke T."/>
            <person name="Ryan C.M."/>
            <person name="Banfield J.F."/>
        </authorList>
    </citation>
    <scope>NUCLEOTIDE SEQUENCE [LARGE SCALE GENOMIC DNA]</scope>
</reference>
<evidence type="ECO:0000256" key="10">
    <source>
        <dbReference type="ARBA" id="ARBA00066503"/>
    </source>
</evidence>
<comment type="function">
    <text evidence="13">Transfers and isomerizes the ribose moiety from AdoMet to the 7-aminomethyl group of 7-deazaguanine (preQ1-tRNA) to give epoxyqueuosine (oQ-tRNA).</text>
</comment>
<evidence type="ECO:0000313" key="14">
    <source>
        <dbReference type="EMBL" id="PIS41551.1"/>
    </source>
</evidence>
<proteinExistence type="inferred from homology"/>
<accession>A0A2H0YSS3</accession>
<keyword evidence="14" id="KW-0413">Isomerase</keyword>
<keyword evidence="5 13" id="KW-0808">Transferase</keyword>
<dbReference type="EC" id="2.4.99.17" evidence="10 13"/>
<dbReference type="SUPFAM" id="SSF111337">
    <property type="entry name" value="QueA-like"/>
    <property type="match status" value="1"/>
</dbReference>
<dbReference type="FunFam" id="2.40.10.240:FF:000002">
    <property type="entry name" value="S-adenosylmethionine:tRNA ribosyltransferase-isomerase"/>
    <property type="match status" value="1"/>
</dbReference>
<dbReference type="InterPro" id="IPR003699">
    <property type="entry name" value="QueA"/>
</dbReference>
<evidence type="ECO:0000256" key="4">
    <source>
        <dbReference type="ARBA" id="ARBA00022490"/>
    </source>
</evidence>
<name>A0A2H0YSS3_9BACT</name>
<dbReference type="Gene3D" id="2.40.10.240">
    <property type="entry name" value="QueA-like"/>
    <property type="match status" value="1"/>
</dbReference>
<keyword evidence="7 13" id="KW-0671">Queuosine biosynthesis</keyword>
<evidence type="ECO:0000256" key="3">
    <source>
        <dbReference type="ARBA" id="ARBA00011245"/>
    </source>
</evidence>
<evidence type="ECO:0000256" key="13">
    <source>
        <dbReference type="HAMAP-Rule" id="MF_00113"/>
    </source>
</evidence>
<evidence type="ECO:0000256" key="8">
    <source>
        <dbReference type="ARBA" id="ARBA00052751"/>
    </source>
</evidence>
<dbReference type="InterPro" id="IPR036100">
    <property type="entry name" value="QueA_sf"/>
</dbReference>
<dbReference type="Pfam" id="PF02547">
    <property type="entry name" value="Queuosine_synth"/>
    <property type="match status" value="1"/>
</dbReference>
<evidence type="ECO:0000256" key="7">
    <source>
        <dbReference type="ARBA" id="ARBA00022785"/>
    </source>
</evidence>
<comment type="pathway">
    <text evidence="2 13">tRNA modification; tRNA-queuosine biosynthesis.</text>
</comment>
<dbReference type="UniPathway" id="UPA00392"/>
<dbReference type="HAMAP" id="MF_00113">
    <property type="entry name" value="QueA"/>
    <property type="match status" value="1"/>
</dbReference>
<evidence type="ECO:0000256" key="5">
    <source>
        <dbReference type="ARBA" id="ARBA00022679"/>
    </source>
</evidence>
<dbReference type="GO" id="GO:0005737">
    <property type="term" value="C:cytoplasm"/>
    <property type="evidence" value="ECO:0007669"/>
    <property type="project" value="UniProtKB-SubCell"/>
</dbReference>
<organism evidence="14 15">
    <name type="scientific">Candidatus Kerfeldbacteria bacterium CG08_land_8_20_14_0_20_42_7</name>
    <dbReference type="NCBI Taxonomy" id="2014245"/>
    <lineage>
        <taxon>Bacteria</taxon>
        <taxon>Candidatus Kerfeldiibacteriota</taxon>
    </lineage>
</organism>
<dbReference type="FunFam" id="3.40.1780.10:FF:000001">
    <property type="entry name" value="S-adenosylmethionine:tRNA ribosyltransferase-isomerase"/>
    <property type="match status" value="1"/>
</dbReference>
<evidence type="ECO:0000256" key="6">
    <source>
        <dbReference type="ARBA" id="ARBA00022691"/>
    </source>
</evidence>
<sequence length="344" mass="38205">MDISLFDFQLPARCIAQRPASPRDSARLLFFNRQTGTTKDTHISDLLSFLSSGDVLVFNKSKVIPARIRGKKSTGGKAEILLLHQVSANVWQVLLGGKRIVSGTQLVFRNGLSAEIIKKNSDGTGHAKFSCNGKIFFDVLARIGETPIPPYIKTRAARRASQYQTVYADASKSGSAAAPTAGLHFTKRLLAQLREQGIQIEFVTLHVGLGTFAPVKTQDITRHKLHAEFVDVDAQTQQRIFEAKAAGRRIIAVGTTTVRTLESVIPKRRPRAFKNIQSWINPFFYPGYTFVVVDGMLTNFHLPKSSLLMLVAAFAGREHVLRAYRHAIRSGYRFYSFGDAMLIL</sequence>
<dbReference type="PANTHER" id="PTHR30307:SF0">
    <property type="entry name" value="S-ADENOSYLMETHIONINE:TRNA RIBOSYLTRANSFERASE-ISOMERASE"/>
    <property type="match status" value="1"/>
</dbReference>
<gene>
    <name evidence="13" type="primary">queA</name>
    <name evidence="14" type="ORF">COT25_02525</name>
</gene>
<evidence type="ECO:0000256" key="9">
    <source>
        <dbReference type="ARBA" id="ARBA00061210"/>
    </source>
</evidence>
<comment type="subunit">
    <text evidence="3 13">Monomer.</text>
</comment>